<name>A0A964BSV5_9CYAN</name>
<evidence type="ECO:0000259" key="5">
    <source>
        <dbReference type="Pfam" id="PF13514"/>
    </source>
</evidence>
<dbReference type="Proteomes" id="UP000729733">
    <property type="component" value="Unassembled WGS sequence"/>
</dbReference>
<dbReference type="PANTHER" id="PTHR32114:SF2">
    <property type="entry name" value="ABC TRANSPORTER ABCH.3"/>
    <property type="match status" value="1"/>
</dbReference>
<evidence type="ECO:0000256" key="2">
    <source>
        <dbReference type="ARBA" id="ARBA00011322"/>
    </source>
</evidence>
<comment type="subunit">
    <text evidence="2">Heterodimer of SbcC and SbcD.</text>
</comment>
<gene>
    <name evidence="6" type="ORF">I4641_11190</name>
</gene>
<feature type="domain" description="YhaN AAA" evidence="5">
    <location>
        <begin position="1"/>
        <end position="53"/>
    </location>
</feature>
<comment type="caution">
    <text evidence="6">The sequence shown here is derived from an EMBL/GenBank/DDBJ whole genome shotgun (WGS) entry which is preliminary data.</text>
</comment>
<accession>A0A964BSV5</accession>
<dbReference type="Pfam" id="PF13514">
    <property type="entry name" value="AAA_27"/>
    <property type="match status" value="1"/>
</dbReference>
<dbReference type="InterPro" id="IPR038734">
    <property type="entry name" value="YhaN_AAA"/>
</dbReference>
<feature type="coiled-coil region" evidence="4">
    <location>
        <begin position="182"/>
        <end position="282"/>
    </location>
</feature>
<protein>
    <recommendedName>
        <fullName evidence="3">Nuclease SbcCD subunit C</fullName>
    </recommendedName>
</protein>
<dbReference type="SUPFAM" id="SSF52540">
    <property type="entry name" value="P-loop containing nucleoside triphosphate hydrolases"/>
    <property type="match status" value="1"/>
</dbReference>
<evidence type="ECO:0000313" key="7">
    <source>
        <dbReference type="Proteomes" id="UP000729733"/>
    </source>
</evidence>
<evidence type="ECO:0000256" key="1">
    <source>
        <dbReference type="ARBA" id="ARBA00006930"/>
    </source>
</evidence>
<feature type="coiled-coil region" evidence="4">
    <location>
        <begin position="486"/>
        <end position="513"/>
    </location>
</feature>
<dbReference type="PANTHER" id="PTHR32114">
    <property type="entry name" value="ABC TRANSPORTER ABCH.3"/>
    <property type="match status" value="1"/>
</dbReference>
<dbReference type="EMBL" id="JADWDC010000024">
    <property type="protein sequence ID" value="MCC0177542.1"/>
    <property type="molecule type" value="Genomic_DNA"/>
</dbReference>
<evidence type="ECO:0000256" key="4">
    <source>
        <dbReference type="SAM" id="Coils"/>
    </source>
</evidence>
<reference evidence="6" key="1">
    <citation type="journal article" date="2021" name="Antonie Van Leeuwenhoek">
        <title>Draft genome and description of Waterburya agarophytonicola gen. nov. sp. nov. (Pleurocapsales, Cyanobacteria): a seaweed symbiont.</title>
        <authorList>
            <person name="Bonthond G."/>
            <person name="Shalygin S."/>
            <person name="Bayer T."/>
            <person name="Weinberger F."/>
        </authorList>
    </citation>
    <scope>NUCLEOTIDE SEQUENCE</scope>
    <source>
        <strain evidence="6">KI4</strain>
    </source>
</reference>
<keyword evidence="4" id="KW-0175">Coiled coil</keyword>
<dbReference type="Gene3D" id="3.40.50.300">
    <property type="entry name" value="P-loop containing nucleotide triphosphate hydrolases"/>
    <property type="match status" value="2"/>
</dbReference>
<dbReference type="AlphaFoldDB" id="A0A964BSV5"/>
<dbReference type="InterPro" id="IPR027417">
    <property type="entry name" value="P-loop_NTPase"/>
</dbReference>
<comment type="similarity">
    <text evidence="1">Belongs to the SMC family. SbcC subfamily.</text>
</comment>
<evidence type="ECO:0000313" key="6">
    <source>
        <dbReference type="EMBL" id="MCC0177542.1"/>
    </source>
</evidence>
<keyword evidence="7" id="KW-1185">Reference proteome</keyword>
<proteinExistence type="inferred from homology"/>
<organism evidence="6 7">
    <name type="scientific">Waterburya agarophytonicola KI4</name>
    <dbReference type="NCBI Taxonomy" id="2874699"/>
    <lineage>
        <taxon>Bacteria</taxon>
        <taxon>Bacillati</taxon>
        <taxon>Cyanobacteriota</taxon>
        <taxon>Cyanophyceae</taxon>
        <taxon>Pleurocapsales</taxon>
        <taxon>Hyellaceae</taxon>
        <taxon>Waterburya</taxon>
        <taxon>Waterburya agarophytonicola</taxon>
    </lineage>
</organism>
<evidence type="ECO:0000256" key="3">
    <source>
        <dbReference type="ARBA" id="ARBA00013368"/>
    </source>
</evidence>
<dbReference type="RefSeq" id="WP_229640606.1">
    <property type="nucleotide sequence ID" value="NZ_JADWDC010000024.1"/>
</dbReference>
<sequence>MRLIHLQLCNFRQFYSKTPQIQFAWGERNTTVIYGNNGAGKTTILNAFTWVLYEKFTAAFASPELLVNQRAITEANLEQAVECWVELQFEHDRKLYQIKRKCYANKISETQVKYSPTKLFMLVAGDDGRWYPALEAAEDIIERILPASLHQYFFFDGERIDSFFRHNQNHNIAEDTKELLGVKILDRAIDHLKKAKRTLQEELQELGDARTKELLSKQIKLEQEGEELIASHQKNIATLKQLEQQKVNLSRQLLDISGADKIQQLKAKLVSQQKNLQKDLIQNKIKLKKILSQASYTVFLGGMSDRFLKLLQNLRDRGQLSSGVKQEFIEQLLNRQSCLCGTSLIPNTDGYNNVKAWLKKVELKNIEESAIRLETQVAKIEDNTNDFWQQLDLQQAAINHQYLALNRLESEIIQANKQLQTYPDRDIQKLQQKIEQIETKIKTSILEQGINQQQQSDRAEKLQKLVKQITQHQLTETKQKIAQKRINATQESIARLNKVRTRLEQQFRLALEQKVQEIFSFISFTPYLPKLSPSYELTLVQNILGTEVLVAASTGENQILSLSFIGGIIDRVRQWSQRNTLVGYDSSTFPIVMDSPFGSLDQIYRRQVAKAIPELANQLVIFATKTQWRGEVETETKSRIGRKYVLTYYSPKIDCEPDWLDLERQNYPLVRHSLNNFEYTEIVTVES</sequence>